<protein>
    <recommendedName>
        <fullName evidence="3">MORN repeat variant</fullName>
    </recommendedName>
</protein>
<evidence type="ECO:0008006" key="3">
    <source>
        <dbReference type="Google" id="ProtNLM"/>
    </source>
</evidence>
<comment type="caution">
    <text evidence="1">The sequence shown here is derived from an EMBL/GenBank/DDBJ whole genome shotgun (WGS) entry which is preliminary data.</text>
</comment>
<dbReference type="Gene3D" id="3.90.930.1">
    <property type="match status" value="1"/>
</dbReference>
<dbReference type="AlphaFoldDB" id="A0A9D7XEG9"/>
<gene>
    <name evidence="1" type="ORF">IPO85_08885</name>
</gene>
<dbReference type="Proteomes" id="UP000808349">
    <property type="component" value="Unassembled WGS sequence"/>
</dbReference>
<dbReference type="Gene3D" id="2.20.110.10">
    <property type="entry name" value="Histone H3 K4-specific methyltransferase SET7/9 N-terminal domain"/>
    <property type="match status" value="1"/>
</dbReference>
<dbReference type="Pfam" id="PF07661">
    <property type="entry name" value="MORN_2"/>
    <property type="match status" value="1"/>
</dbReference>
<organism evidence="1 2">
    <name type="scientific">Candidatus Defluviibacterium haderslevense</name>
    <dbReference type="NCBI Taxonomy" id="2981993"/>
    <lineage>
        <taxon>Bacteria</taxon>
        <taxon>Pseudomonadati</taxon>
        <taxon>Bacteroidota</taxon>
        <taxon>Saprospiria</taxon>
        <taxon>Saprospirales</taxon>
        <taxon>Saprospiraceae</taxon>
        <taxon>Candidatus Defluviibacterium</taxon>
    </lineage>
</organism>
<dbReference type="InterPro" id="IPR011652">
    <property type="entry name" value="MORN_2"/>
</dbReference>
<dbReference type="SUPFAM" id="SSF82185">
    <property type="entry name" value="Histone H3 K4-specific methyltransferase SET7/9 N-terminal domain"/>
    <property type="match status" value="1"/>
</dbReference>
<proteinExistence type="predicted"/>
<accession>A0A9D7XEG9</accession>
<name>A0A9D7XEG9_9BACT</name>
<evidence type="ECO:0000313" key="2">
    <source>
        <dbReference type="Proteomes" id="UP000808349"/>
    </source>
</evidence>
<sequence>MQRQLSNISATYGHNTLHFGRYNSIDNFDEFNFSYKKQNIKFRNSTHLVLTYLKQILTTCALIFSYHIQKLNSQSLTCLDSIPYSFIEHGMKIETIKRENDHIFNSENNYYSNGQIEQCFTWDDALKVFNYLSYFKNGKVEEKGYYNIDFERTGIFEKYYNDGKIKEQKDYSRKIDCILNYWNELGIQTIINGNGFKHYENEIGFRKWKYEYSYTNCRKNGIQKTYINGILGDESEYKDGRRNGSSIIRYPNGEIRADMLFDMDTLVFIKNYTISDSVKCIVKFKYFYIDKFISKDSLPQNQTYPICINELELSKSYFTPKFIKDNPNSDRFEQFQLTISKKGKVKKITPNEGFMTIGLGSPSLIKKMIFKPARAKGKPVKSKIRILFDVSII</sequence>
<dbReference type="EMBL" id="JADKFW010000005">
    <property type="protein sequence ID" value="MBK9717611.1"/>
    <property type="molecule type" value="Genomic_DNA"/>
</dbReference>
<reference evidence="1 2" key="1">
    <citation type="submission" date="2020-10" db="EMBL/GenBank/DDBJ databases">
        <title>Connecting structure to function with the recovery of over 1000 high-quality activated sludge metagenome-assembled genomes encoding full-length rRNA genes using long-read sequencing.</title>
        <authorList>
            <person name="Singleton C.M."/>
            <person name="Petriglieri F."/>
            <person name="Kristensen J.M."/>
            <person name="Kirkegaard R.H."/>
            <person name="Michaelsen T.Y."/>
            <person name="Andersen M.H."/>
            <person name="Karst S.M."/>
            <person name="Dueholm M.S."/>
            <person name="Nielsen P.H."/>
            <person name="Albertsen M."/>
        </authorList>
    </citation>
    <scope>NUCLEOTIDE SEQUENCE [LARGE SCALE GENOMIC DNA]</scope>
    <source>
        <strain evidence="1">Ribe_18-Q3-R11-54_BAT3C.373</strain>
    </source>
</reference>
<evidence type="ECO:0000313" key="1">
    <source>
        <dbReference type="EMBL" id="MBK9717611.1"/>
    </source>
</evidence>